<keyword evidence="2" id="KW-0604">Photosystem II</keyword>
<evidence type="ECO:0000259" key="3">
    <source>
        <dbReference type="Pfam" id="PF14870"/>
    </source>
</evidence>
<evidence type="ECO:0000313" key="6">
    <source>
        <dbReference type="Proteomes" id="UP000092952"/>
    </source>
</evidence>
<dbReference type="PANTHER" id="PTHR47199">
    <property type="entry name" value="PHOTOSYSTEM II STABILITY/ASSEMBLY FACTOR HCF136, CHLOROPLASTIC"/>
    <property type="match status" value="1"/>
</dbReference>
<accession>A0A1B1YVG0</accession>
<keyword evidence="1" id="KW-0602">Photosynthesis</keyword>
<dbReference type="SUPFAM" id="SSF110296">
    <property type="entry name" value="Oligoxyloglucan reducing end-specific cellobiohydrolase"/>
    <property type="match status" value="1"/>
</dbReference>
<organism evidence="5 6">
    <name type="scientific">Immundisolibacter cernigliae</name>
    <dbReference type="NCBI Taxonomy" id="1810504"/>
    <lineage>
        <taxon>Bacteria</taxon>
        <taxon>Pseudomonadati</taxon>
        <taxon>Pseudomonadota</taxon>
        <taxon>Gammaproteobacteria</taxon>
        <taxon>Immundisolibacterales</taxon>
        <taxon>Immundisolibacteraceae</taxon>
        <taxon>Immundisolibacter</taxon>
    </lineage>
</organism>
<dbReference type="KEGG" id="gbi:PG2T_11385"/>
<dbReference type="InterPro" id="IPR015943">
    <property type="entry name" value="WD40/YVTN_repeat-like_dom_sf"/>
</dbReference>
<keyword evidence="6" id="KW-1185">Reference proteome</keyword>
<dbReference type="EMBL" id="CP014671">
    <property type="protein sequence ID" value="ANX04707.1"/>
    <property type="molecule type" value="Genomic_DNA"/>
</dbReference>
<dbReference type="Proteomes" id="UP000092952">
    <property type="component" value="Chromosome"/>
</dbReference>
<dbReference type="STRING" id="1810504.PG2T_11385"/>
<dbReference type="AlphaFoldDB" id="A0A1B1YVG0"/>
<feature type="domain" description="Photosynthesis system II assembly factor Ycf48/Hcf136-like" evidence="3">
    <location>
        <begin position="204"/>
        <end position="289"/>
    </location>
</feature>
<dbReference type="Gene3D" id="2.130.10.10">
    <property type="entry name" value="YVTN repeat-like/Quinoprotein amine dehydrogenase"/>
    <property type="match status" value="2"/>
</dbReference>
<protein>
    <submittedName>
        <fullName evidence="5">Uncharacterized protein</fullName>
    </submittedName>
</protein>
<name>A0A1B1YVG0_9GAMM</name>
<dbReference type="InterPro" id="IPR028203">
    <property type="entry name" value="PSII_CF48-like_dom"/>
</dbReference>
<dbReference type="Pfam" id="PF25852">
    <property type="entry name" value="DUF6242_C"/>
    <property type="match status" value="1"/>
</dbReference>
<evidence type="ECO:0000256" key="2">
    <source>
        <dbReference type="ARBA" id="ARBA00023276"/>
    </source>
</evidence>
<feature type="domain" description="DUF6242" evidence="4">
    <location>
        <begin position="47"/>
        <end position="128"/>
    </location>
</feature>
<dbReference type="GO" id="GO:0015979">
    <property type="term" value="P:photosynthesis"/>
    <property type="evidence" value="ECO:0007669"/>
    <property type="project" value="UniProtKB-KW"/>
</dbReference>
<reference evidence="6" key="1">
    <citation type="submission" date="2016-03" db="EMBL/GenBank/DDBJ databases">
        <title>Complete genome sequence of Solimmundus cernigliae, representing a novel lineage of polycyclic aromatic hydrocarbon degraders within the Gammaproteobacteria.</title>
        <authorList>
            <person name="Singleton D.R."/>
            <person name="Dickey A.N."/>
            <person name="Scholl E.H."/>
            <person name="Wright F.A."/>
            <person name="Aitken M.D."/>
        </authorList>
    </citation>
    <scope>NUCLEOTIDE SEQUENCE [LARGE SCALE GENOMIC DNA]</scope>
    <source>
        <strain evidence="6">TR3.2</strain>
    </source>
</reference>
<gene>
    <name evidence="5" type="ORF">PG2T_11385</name>
</gene>
<proteinExistence type="predicted"/>
<evidence type="ECO:0000256" key="1">
    <source>
        <dbReference type="ARBA" id="ARBA00022531"/>
    </source>
</evidence>
<dbReference type="PANTHER" id="PTHR47199:SF2">
    <property type="entry name" value="PHOTOSYSTEM II STABILITY_ASSEMBLY FACTOR HCF136, CHLOROPLASTIC"/>
    <property type="match status" value="1"/>
</dbReference>
<evidence type="ECO:0000313" key="5">
    <source>
        <dbReference type="EMBL" id="ANX04707.1"/>
    </source>
</evidence>
<dbReference type="CDD" id="cd15482">
    <property type="entry name" value="Sialidase_non-viral"/>
    <property type="match status" value="1"/>
</dbReference>
<dbReference type="GO" id="GO:0009523">
    <property type="term" value="C:photosystem II"/>
    <property type="evidence" value="ECO:0007669"/>
    <property type="project" value="UniProtKB-KW"/>
</dbReference>
<evidence type="ECO:0000259" key="4">
    <source>
        <dbReference type="Pfam" id="PF25852"/>
    </source>
</evidence>
<dbReference type="InParanoid" id="A0A1B1YVG0"/>
<sequence length="334" mass="36238">MAQRSVMSKSWAILSPVLVVVALAALSTVRLEVPRVVIEPPVIETRDRFMSVVAVDDVFWAVGKDGKIIRSEDAGKTWVRQTTGLHTNFQSIAAWDAQKAVVVANEGKGLATSDGGQTWQAITLPVSDMGSGKVLRVRLDPQGRAWAVSEINVIMRSADYGKTWERLTQVDDDVAWNDIAFTGEGTACVVGEFGRLACSADDGVTWEPRPTNVEPSLMSIVFRDPQHGLAVGLSGTVLATDDAGATWRQVEVAGLERHLFDVIWTGARWVAVGDKGVLLTGDASAAHWEIGRVNPADFAWRIALAQHGEGFVAVGQNVGRWEAGQWELFGPRFH</sequence>
<dbReference type="Pfam" id="PF14870">
    <property type="entry name" value="PSII_BNR"/>
    <property type="match status" value="1"/>
</dbReference>
<dbReference type="InterPro" id="IPR058667">
    <property type="entry name" value="DUF6242_C"/>
</dbReference>